<keyword evidence="4" id="KW-0378">Hydrolase</keyword>
<evidence type="ECO:0000256" key="5">
    <source>
        <dbReference type="ARBA" id="ARBA00023295"/>
    </source>
</evidence>
<name>A0A9N9BIA4_9GLOM</name>
<reference evidence="7" key="1">
    <citation type="submission" date="2021-06" db="EMBL/GenBank/DDBJ databases">
        <authorList>
            <person name="Kallberg Y."/>
            <person name="Tangrot J."/>
            <person name="Rosling A."/>
        </authorList>
    </citation>
    <scope>NUCLEOTIDE SEQUENCE</scope>
    <source>
        <strain evidence="7">FL130A</strain>
    </source>
</reference>
<dbReference type="AlphaFoldDB" id="A0A9N9BIA4"/>
<comment type="catalytic activity">
    <reaction evidence="1">
        <text>Random hydrolysis of (1-&gt;4)-beta-D-mannosidic linkages in mannans, galactomannans and glucomannans.</text>
        <dbReference type="EC" id="3.2.1.78"/>
    </reaction>
</comment>
<proteinExistence type="inferred from homology"/>
<accession>A0A9N9BIA4</accession>
<protein>
    <recommendedName>
        <fullName evidence="3">mannan endo-1,4-beta-mannosidase</fullName>
        <ecNumber evidence="3">3.2.1.78</ecNumber>
    </recommendedName>
</protein>
<organism evidence="7 8">
    <name type="scientific">Ambispora leptoticha</name>
    <dbReference type="NCBI Taxonomy" id="144679"/>
    <lineage>
        <taxon>Eukaryota</taxon>
        <taxon>Fungi</taxon>
        <taxon>Fungi incertae sedis</taxon>
        <taxon>Mucoromycota</taxon>
        <taxon>Glomeromycotina</taxon>
        <taxon>Glomeromycetes</taxon>
        <taxon>Archaeosporales</taxon>
        <taxon>Ambisporaceae</taxon>
        <taxon>Ambispora</taxon>
    </lineage>
</organism>
<dbReference type="PANTHER" id="PTHR31451">
    <property type="match status" value="1"/>
</dbReference>
<evidence type="ECO:0000256" key="4">
    <source>
        <dbReference type="ARBA" id="ARBA00022801"/>
    </source>
</evidence>
<sequence length="147" mass="16625">MSIAAPFVKDFKEYGVNNIRVMAANEDPSGEPYPMYSALMNSPEEYDENVFEGLDFVEPRCQKIHVYQNLVHARRSTVNGKLYLDDPVIFAWELANEPQVIEDSSAHSIIYEWIDSAAKFIKSLNPNHLVSTGTEGKTGKNGFDTYK</sequence>
<dbReference type="InterPro" id="IPR045053">
    <property type="entry name" value="MAN-like"/>
</dbReference>
<dbReference type="Proteomes" id="UP000789508">
    <property type="component" value="Unassembled WGS sequence"/>
</dbReference>
<comment type="caution">
    <text evidence="7">The sequence shown here is derived from an EMBL/GenBank/DDBJ whole genome shotgun (WGS) entry which is preliminary data.</text>
</comment>
<keyword evidence="5" id="KW-0326">Glycosidase</keyword>
<evidence type="ECO:0000256" key="2">
    <source>
        <dbReference type="ARBA" id="ARBA00005641"/>
    </source>
</evidence>
<gene>
    <name evidence="7" type="ORF">ALEPTO_LOCUS6521</name>
</gene>
<keyword evidence="8" id="KW-1185">Reference proteome</keyword>
<evidence type="ECO:0000313" key="8">
    <source>
        <dbReference type="Proteomes" id="UP000789508"/>
    </source>
</evidence>
<dbReference type="GO" id="GO:0016985">
    <property type="term" value="F:mannan endo-1,4-beta-mannosidase activity"/>
    <property type="evidence" value="ECO:0007669"/>
    <property type="project" value="UniProtKB-EC"/>
</dbReference>
<evidence type="ECO:0000313" key="7">
    <source>
        <dbReference type="EMBL" id="CAG8564683.1"/>
    </source>
</evidence>
<evidence type="ECO:0000256" key="1">
    <source>
        <dbReference type="ARBA" id="ARBA00001678"/>
    </source>
</evidence>
<dbReference type="EMBL" id="CAJVPS010002290">
    <property type="protein sequence ID" value="CAG8564683.1"/>
    <property type="molecule type" value="Genomic_DNA"/>
</dbReference>
<dbReference type="Pfam" id="PF26410">
    <property type="entry name" value="GH5_mannosidase"/>
    <property type="match status" value="2"/>
</dbReference>
<dbReference type="OrthoDB" id="406631at2759"/>
<evidence type="ECO:0000256" key="3">
    <source>
        <dbReference type="ARBA" id="ARBA00012706"/>
    </source>
</evidence>
<dbReference type="InterPro" id="IPR001547">
    <property type="entry name" value="Glyco_hydro_5"/>
</dbReference>
<feature type="domain" description="Glycoside hydrolase family 5" evidence="6">
    <location>
        <begin position="8"/>
        <end position="57"/>
    </location>
</feature>
<evidence type="ECO:0000259" key="6">
    <source>
        <dbReference type="Pfam" id="PF26410"/>
    </source>
</evidence>
<dbReference type="InterPro" id="IPR017853">
    <property type="entry name" value="GH"/>
</dbReference>
<comment type="similarity">
    <text evidence="2">Belongs to the glycosyl hydrolase 5 (cellulase A) family.</text>
</comment>
<feature type="domain" description="Glycoside hydrolase family 5" evidence="6">
    <location>
        <begin position="71"/>
        <end position="144"/>
    </location>
</feature>
<dbReference type="SUPFAM" id="SSF51445">
    <property type="entry name" value="(Trans)glycosidases"/>
    <property type="match status" value="1"/>
</dbReference>
<dbReference type="PANTHER" id="PTHR31451:SF40">
    <property type="entry name" value="GLYCOSIDE HYDROLASE FAMILY 5 DOMAIN-CONTAINING PROTEIN"/>
    <property type="match status" value="1"/>
</dbReference>
<dbReference type="EC" id="3.2.1.78" evidence="3"/>
<dbReference type="Gene3D" id="3.20.20.80">
    <property type="entry name" value="Glycosidases"/>
    <property type="match status" value="2"/>
</dbReference>